<dbReference type="RefSeq" id="WP_107879853.1">
    <property type="nucleotide sequence ID" value="NZ_LR134516.1"/>
</dbReference>
<organism evidence="2 3">
    <name type="scientific">Neisseria animaloris</name>
    <dbReference type="NCBI Taxonomy" id="326522"/>
    <lineage>
        <taxon>Bacteria</taxon>
        <taxon>Pseudomonadati</taxon>
        <taxon>Pseudomonadota</taxon>
        <taxon>Betaproteobacteria</taxon>
        <taxon>Neisseriales</taxon>
        <taxon>Neisseriaceae</taxon>
        <taxon>Neisseria</taxon>
    </lineage>
</organism>
<dbReference type="EMBL" id="LR134516">
    <property type="protein sequence ID" value="VEJ21967.1"/>
    <property type="molecule type" value="Genomic_DNA"/>
</dbReference>
<dbReference type="AlphaFoldDB" id="A0A448UDJ7"/>
<proteinExistence type="predicted"/>
<keyword evidence="3" id="KW-1185">Reference proteome</keyword>
<dbReference type="InterPro" id="IPR052022">
    <property type="entry name" value="26kDa_periplasmic_antigen"/>
</dbReference>
<feature type="signal peptide" evidence="1">
    <location>
        <begin position="1"/>
        <end position="21"/>
    </location>
</feature>
<name>A0A448UDJ7_9NEIS</name>
<sequence>MLKPALLLAAVAAIALPAAVAEPLNYNIVEFAESASLEIPRDTMSVFLRVHEEGRNRNAVNTAFMKKFNSLNRKAATGSGFKTELLFRRAFPRYEYTNNKREQSGWEEEALVKVTGKNFDALNKLIASVQNEASLDNIKFSVSKEKREDAVDRASKAALLRFKDRASTLTKIMGFNHYKIVRIDLGQIGNRSAQETGPMMMRSAKSAMAEDVSALPETASPGMEEISITVRGSIQM</sequence>
<dbReference type="STRING" id="326522.BWD08_08890"/>
<dbReference type="Gene3D" id="3.30.110.170">
    <property type="entry name" value="Protein of unknown function (DUF541), domain 1"/>
    <property type="match status" value="1"/>
</dbReference>
<evidence type="ECO:0000256" key="1">
    <source>
        <dbReference type="SAM" id="SignalP"/>
    </source>
</evidence>
<gene>
    <name evidence="2" type="ORF">NCTC12227_01734</name>
</gene>
<accession>A0A448UDJ7</accession>
<dbReference type="InterPro" id="IPR007497">
    <property type="entry name" value="SIMPL/DUF541"/>
</dbReference>
<dbReference type="PANTHER" id="PTHR34387:SF1">
    <property type="entry name" value="PERIPLASMIC IMMUNOGENIC PROTEIN"/>
    <property type="match status" value="1"/>
</dbReference>
<dbReference type="KEGG" id="nani:NCTC12227_01734"/>
<dbReference type="PANTHER" id="PTHR34387">
    <property type="entry name" value="SLR1258 PROTEIN"/>
    <property type="match status" value="1"/>
</dbReference>
<dbReference type="Gene3D" id="3.30.70.2970">
    <property type="entry name" value="Protein of unknown function (DUF541), domain 2"/>
    <property type="match status" value="1"/>
</dbReference>
<protein>
    <submittedName>
        <fullName evidence="2">Predicted periplasmic/secreted protein</fullName>
    </submittedName>
</protein>
<dbReference type="GO" id="GO:0006974">
    <property type="term" value="P:DNA damage response"/>
    <property type="evidence" value="ECO:0007669"/>
    <property type="project" value="TreeGrafter"/>
</dbReference>
<dbReference type="Proteomes" id="UP000268229">
    <property type="component" value="Chromosome"/>
</dbReference>
<reference evidence="2 3" key="1">
    <citation type="submission" date="2018-12" db="EMBL/GenBank/DDBJ databases">
        <authorList>
            <consortium name="Pathogen Informatics"/>
        </authorList>
    </citation>
    <scope>NUCLEOTIDE SEQUENCE [LARGE SCALE GENOMIC DNA]</scope>
    <source>
        <strain evidence="2 3">NCTC12227</strain>
    </source>
</reference>
<dbReference type="OrthoDB" id="8613250at2"/>
<evidence type="ECO:0000313" key="3">
    <source>
        <dbReference type="Proteomes" id="UP000268229"/>
    </source>
</evidence>
<keyword evidence="1" id="KW-0732">Signal</keyword>
<evidence type="ECO:0000313" key="2">
    <source>
        <dbReference type="EMBL" id="VEJ21967.1"/>
    </source>
</evidence>
<dbReference type="Pfam" id="PF04402">
    <property type="entry name" value="SIMPL"/>
    <property type="match status" value="1"/>
</dbReference>
<feature type="chain" id="PRO_5019224063" evidence="1">
    <location>
        <begin position="22"/>
        <end position="236"/>
    </location>
</feature>